<gene>
    <name evidence="1" type="ORF">PCOR1329_LOCUS35707</name>
</gene>
<evidence type="ECO:0000313" key="2">
    <source>
        <dbReference type="Proteomes" id="UP001189429"/>
    </source>
</evidence>
<keyword evidence="2" id="KW-1185">Reference proteome</keyword>
<protein>
    <recommendedName>
        <fullName evidence="3">NYN domain-containing protein</fullName>
    </recommendedName>
</protein>
<organism evidence="1 2">
    <name type="scientific">Prorocentrum cordatum</name>
    <dbReference type="NCBI Taxonomy" id="2364126"/>
    <lineage>
        <taxon>Eukaryota</taxon>
        <taxon>Sar</taxon>
        <taxon>Alveolata</taxon>
        <taxon>Dinophyceae</taxon>
        <taxon>Prorocentrales</taxon>
        <taxon>Prorocentraceae</taxon>
        <taxon>Prorocentrum</taxon>
    </lineage>
</organism>
<accession>A0ABN9T591</accession>
<proteinExistence type="predicted"/>
<sequence length="389" mass="42527">MAHHGAWARALAAERAAFVPVPRRRGGGKDPNDLAMGMHATRLVSQDHGRRIDRIALAVQDIADFVYLAECLRSWGHRVLILLPEGQHRRLAATFEEARAEVAFYVPRGGYTGRGKFKAVLHSSGEGSIEEASADDYSQSELFDTTEVMNMMIDLGYAESDADPLVPALAKFFVTHKLGSLTVWPSPCAYAQTEAALAENRARTWTRNRRDQVFVFPQAARSAKVDRYGSRLCGAIAKGGGPFVIQDSPDLVTRVLTRLGYCHPDSDASLDEAIDVFFEVGMNRSNMAALGHPTPPHAARRSRAGLLHTLLASSRSSGAWQTAPSDRAVRRLLESAGRLPGAGRASRGQVLAAMRSYAAQRELPPRRSYVGLVHEILKHQRSADPSARV</sequence>
<name>A0ABN9T591_9DINO</name>
<evidence type="ECO:0008006" key="3">
    <source>
        <dbReference type="Google" id="ProtNLM"/>
    </source>
</evidence>
<dbReference type="Proteomes" id="UP001189429">
    <property type="component" value="Unassembled WGS sequence"/>
</dbReference>
<reference evidence="1" key="1">
    <citation type="submission" date="2023-10" db="EMBL/GenBank/DDBJ databases">
        <authorList>
            <person name="Chen Y."/>
            <person name="Shah S."/>
            <person name="Dougan E. K."/>
            <person name="Thang M."/>
            <person name="Chan C."/>
        </authorList>
    </citation>
    <scope>NUCLEOTIDE SEQUENCE [LARGE SCALE GENOMIC DNA]</scope>
</reference>
<dbReference type="EMBL" id="CAUYUJ010014360">
    <property type="protein sequence ID" value="CAK0840213.1"/>
    <property type="molecule type" value="Genomic_DNA"/>
</dbReference>
<comment type="caution">
    <text evidence="1">The sequence shown here is derived from an EMBL/GenBank/DDBJ whole genome shotgun (WGS) entry which is preliminary data.</text>
</comment>
<evidence type="ECO:0000313" key="1">
    <source>
        <dbReference type="EMBL" id="CAK0840213.1"/>
    </source>
</evidence>